<reference evidence="1" key="1">
    <citation type="journal article" date="2014" name="Front. Microbiol.">
        <title>High frequency of phylogenetically diverse reductive dehalogenase-homologous genes in deep subseafloor sedimentary metagenomes.</title>
        <authorList>
            <person name="Kawai M."/>
            <person name="Futagami T."/>
            <person name="Toyoda A."/>
            <person name="Takaki Y."/>
            <person name="Nishi S."/>
            <person name="Hori S."/>
            <person name="Arai W."/>
            <person name="Tsubouchi T."/>
            <person name="Morono Y."/>
            <person name="Uchiyama I."/>
            <person name="Ito T."/>
            <person name="Fujiyama A."/>
            <person name="Inagaki F."/>
            <person name="Takami H."/>
        </authorList>
    </citation>
    <scope>NUCLEOTIDE SEQUENCE</scope>
    <source>
        <strain evidence="1">Expedition CK06-06</strain>
    </source>
</reference>
<evidence type="ECO:0000313" key="1">
    <source>
        <dbReference type="EMBL" id="GAJ09474.1"/>
    </source>
</evidence>
<dbReference type="AlphaFoldDB" id="X1TW73"/>
<feature type="non-terminal residue" evidence="1">
    <location>
        <position position="131"/>
    </location>
</feature>
<dbReference type="EMBL" id="BARW01030767">
    <property type="protein sequence ID" value="GAJ09474.1"/>
    <property type="molecule type" value="Genomic_DNA"/>
</dbReference>
<comment type="caution">
    <text evidence="1">The sequence shown here is derived from an EMBL/GenBank/DDBJ whole genome shotgun (WGS) entry which is preliminary data.</text>
</comment>
<sequence>METPNYIKSLLMPNGRKPAGRKAWSIDLETIWIPFFTATNTVGDTHLPPDALGCPLRLAYNADGSVRFSKTGRPIAKVAKDLADTIRMVRENFSAGLLGYTEKVIAGDKAGYKAQVELARKAGEPIITKDR</sequence>
<gene>
    <name evidence="1" type="ORF">S12H4_49101</name>
</gene>
<organism evidence="1">
    <name type="scientific">marine sediment metagenome</name>
    <dbReference type="NCBI Taxonomy" id="412755"/>
    <lineage>
        <taxon>unclassified sequences</taxon>
        <taxon>metagenomes</taxon>
        <taxon>ecological metagenomes</taxon>
    </lineage>
</organism>
<protein>
    <submittedName>
        <fullName evidence="1">Uncharacterized protein</fullName>
    </submittedName>
</protein>
<proteinExistence type="predicted"/>
<name>X1TW73_9ZZZZ</name>
<accession>X1TW73</accession>